<feature type="transmembrane region" description="Helical" evidence="7">
    <location>
        <begin position="26"/>
        <end position="44"/>
    </location>
</feature>
<sequence length="408" mass="42528">MTTIAASPLPSASSSASSPATSSNRLPLAGLLALAMAAFITILTEAMPAGLLPQMSADLRVSESLIGQLVTLYAIGSMVTAIPLTATTQSWRRKPLLMTAIVGFVIVNTITAISTSYPLTLTTRFFAGVFAGMVWALMAGYAARMAPGHLQGRAIAVTMAGIPIALSLGIPAATFLGASVGWRLSFGIMSAMTLILIVWALAKVPDFPGLKTGRHLSIAHVFMMPGVRLVLFVTLAFVLAHNILYTYIAPFLAPVGMADKVGMILLIFGVSALASIWVTGALIDRWLRTLVLISIVLFAFAAVALGVWTDVPAMVYVGVAVWGFAYGGVPTLFQTASAKNAGEAADVAQSMIVTVWNLAIAGGGIVGGVLLDTVGVGSFPWALLALLAPTLIVAWLARDKGFPAARRD</sequence>
<feature type="transmembrane region" description="Helical" evidence="7">
    <location>
        <begin position="64"/>
        <end position="84"/>
    </location>
</feature>
<evidence type="ECO:0000256" key="4">
    <source>
        <dbReference type="ARBA" id="ARBA00022989"/>
    </source>
</evidence>
<feature type="region of interest" description="Disordered" evidence="6">
    <location>
        <begin position="1"/>
        <end position="20"/>
    </location>
</feature>
<keyword evidence="4 7" id="KW-1133">Transmembrane helix</keyword>
<evidence type="ECO:0000256" key="5">
    <source>
        <dbReference type="ARBA" id="ARBA00023136"/>
    </source>
</evidence>
<evidence type="ECO:0000259" key="8">
    <source>
        <dbReference type="PROSITE" id="PS50850"/>
    </source>
</evidence>
<evidence type="ECO:0000256" key="3">
    <source>
        <dbReference type="ARBA" id="ARBA00022692"/>
    </source>
</evidence>
<feature type="transmembrane region" description="Helical" evidence="7">
    <location>
        <begin position="96"/>
        <end position="119"/>
    </location>
</feature>
<feature type="domain" description="Major facilitator superfamily (MFS) profile" evidence="8">
    <location>
        <begin position="30"/>
        <end position="400"/>
    </location>
</feature>
<evidence type="ECO:0000256" key="7">
    <source>
        <dbReference type="SAM" id="Phobius"/>
    </source>
</evidence>
<dbReference type="InterPro" id="IPR050189">
    <property type="entry name" value="MFS_Efflux_Transporters"/>
</dbReference>
<keyword evidence="5 7" id="KW-0472">Membrane</keyword>
<keyword evidence="10" id="KW-1185">Reference proteome</keyword>
<feature type="transmembrane region" description="Helical" evidence="7">
    <location>
        <begin position="377"/>
        <end position="397"/>
    </location>
</feature>
<keyword evidence="3 7" id="KW-0812">Transmembrane</keyword>
<dbReference type="InterPro" id="IPR011701">
    <property type="entry name" value="MFS"/>
</dbReference>
<evidence type="ECO:0000256" key="6">
    <source>
        <dbReference type="SAM" id="MobiDB-lite"/>
    </source>
</evidence>
<dbReference type="InterPro" id="IPR036259">
    <property type="entry name" value="MFS_trans_sf"/>
</dbReference>
<dbReference type="SUPFAM" id="SSF103473">
    <property type="entry name" value="MFS general substrate transporter"/>
    <property type="match status" value="1"/>
</dbReference>
<name>A0ABW8Z1V7_9BURK</name>
<protein>
    <submittedName>
        <fullName evidence="9">MFS transporter</fullName>
    </submittedName>
</protein>
<gene>
    <name evidence="9" type="ORF">PQR63_01740</name>
</gene>
<evidence type="ECO:0000313" key="10">
    <source>
        <dbReference type="Proteomes" id="UP001629214"/>
    </source>
</evidence>
<feature type="transmembrane region" description="Helical" evidence="7">
    <location>
        <begin position="125"/>
        <end position="143"/>
    </location>
</feature>
<evidence type="ECO:0000256" key="2">
    <source>
        <dbReference type="ARBA" id="ARBA00022475"/>
    </source>
</evidence>
<feature type="transmembrane region" description="Helical" evidence="7">
    <location>
        <begin position="314"/>
        <end position="333"/>
    </location>
</feature>
<dbReference type="PROSITE" id="PS50850">
    <property type="entry name" value="MFS"/>
    <property type="match status" value="1"/>
</dbReference>
<organism evidence="9 10">
    <name type="scientific">Herbaspirillum rhizosphaerae</name>
    <dbReference type="NCBI Taxonomy" id="346179"/>
    <lineage>
        <taxon>Bacteria</taxon>
        <taxon>Pseudomonadati</taxon>
        <taxon>Pseudomonadota</taxon>
        <taxon>Betaproteobacteria</taxon>
        <taxon>Burkholderiales</taxon>
        <taxon>Oxalobacteraceae</taxon>
        <taxon>Herbaspirillum</taxon>
    </lineage>
</organism>
<dbReference type="Gene3D" id="1.20.1250.20">
    <property type="entry name" value="MFS general substrate transporter like domains"/>
    <property type="match status" value="1"/>
</dbReference>
<evidence type="ECO:0000313" key="9">
    <source>
        <dbReference type="EMBL" id="MFL9877087.1"/>
    </source>
</evidence>
<feature type="transmembrane region" description="Helical" evidence="7">
    <location>
        <begin position="290"/>
        <end position="308"/>
    </location>
</feature>
<feature type="transmembrane region" description="Helical" evidence="7">
    <location>
        <begin position="184"/>
        <end position="205"/>
    </location>
</feature>
<evidence type="ECO:0000256" key="1">
    <source>
        <dbReference type="ARBA" id="ARBA00004651"/>
    </source>
</evidence>
<comment type="subcellular location">
    <subcellularLocation>
        <location evidence="1">Cell membrane</location>
        <topology evidence="1">Multi-pass membrane protein</topology>
    </subcellularLocation>
</comment>
<comment type="caution">
    <text evidence="9">The sequence shown here is derived from an EMBL/GenBank/DDBJ whole genome shotgun (WGS) entry which is preliminary data.</text>
</comment>
<dbReference type="CDD" id="cd17324">
    <property type="entry name" value="MFS_NepI_like"/>
    <property type="match status" value="1"/>
</dbReference>
<dbReference type="PANTHER" id="PTHR43124">
    <property type="entry name" value="PURINE EFFLUX PUMP PBUE"/>
    <property type="match status" value="1"/>
</dbReference>
<feature type="transmembrane region" description="Helical" evidence="7">
    <location>
        <begin position="226"/>
        <end position="249"/>
    </location>
</feature>
<dbReference type="Proteomes" id="UP001629214">
    <property type="component" value="Unassembled WGS sequence"/>
</dbReference>
<feature type="transmembrane region" description="Helical" evidence="7">
    <location>
        <begin position="261"/>
        <end position="283"/>
    </location>
</feature>
<dbReference type="EMBL" id="JAQQFR010000001">
    <property type="protein sequence ID" value="MFL9877087.1"/>
    <property type="molecule type" value="Genomic_DNA"/>
</dbReference>
<accession>A0ABW8Z1V7</accession>
<proteinExistence type="predicted"/>
<keyword evidence="2" id="KW-1003">Cell membrane</keyword>
<reference evidence="9 10" key="1">
    <citation type="journal article" date="2024" name="Chem. Sci.">
        <title>Discovery of megapolipeptins by genome mining of a Burkholderiales bacteria collection.</title>
        <authorList>
            <person name="Paulo B.S."/>
            <person name="Recchia M.J.J."/>
            <person name="Lee S."/>
            <person name="Fergusson C.H."/>
            <person name="Romanowski S.B."/>
            <person name="Hernandez A."/>
            <person name="Krull N."/>
            <person name="Liu D.Y."/>
            <person name="Cavanagh H."/>
            <person name="Bos A."/>
            <person name="Gray C.A."/>
            <person name="Murphy B.T."/>
            <person name="Linington R.G."/>
            <person name="Eustaquio A.S."/>
        </authorList>
    </citation>
    <scope>NUCLEOTIDE SEQUENCE [LARGE SCALE GENOMIC DNA]</scope>
    <source>
        <strain evidence="9 10">RL21-008-BIB-B</strain>
    </source>
</reference>
<dbReference type="InterPro" id="IPR020846">
    <property type="entry name" value="MFS_dom"/>
</dbReference>
<dbReference type="Pfam" id="PF07690">
    <property type="entry name" value="MFS_1"/>
    <property type="match status" value="1"/>
</dbReference>
<feature type="transmembrane region" description="Helical" evidence="7">
    <location>
        <begin position="155"/>
        <end position="178"/>
    </location>
</feature>
<feature type="transmembrane region" description="Helical" evidence="7">
    <location>
        <begin position="353"/>
        <end position="371"/>
    </location>
</feature>
<dbReference type="PANTHER" id="PTHR43124:SF3">
    <property type="entry name" value="CHLORAMPHENICOL EFFLUX PUMP RV0191"/>
    <property type="match status" value="1"/>
</dbReference>
<dbReference type="RefSeq" id="WP_408165095.1">
    <property type="nucleotide sequence ID" value="NZ_JAQQFR010000001.1"/>
</dbReference>